<sequence length="76" mass="8375">MQDFHNNRSSSSDYANSTRTEAVSLLERRYPPPANSRGTARSSQCFSSTDDAAWSAPHPVVIQSPLQNCADQSQVF</sequence>
<proteinExistence type="predicted"/>
<feature type="compositionally biased region" description="Polar residues" evidence="1">
    <location>
        <begin position="7"/>
        <end position="21"/>
    </location>
</feature>
<name>A0A183EG43_9BILA</name>
<dbReference type="WBParaSite" id="GPUH_0001995901-mRNA-1">
    <property type="protein sequence ID" value="GPUH_0001995901-mRNA-1"/>
    <property type="gene ID" value="GPUH_0001995901"/>
</dbReference>
<evidence type="ECO:0000313" key="2">
    <source>
        <dbReference type="EMBL" id="VDN34937.1"/>
    </source>
</evidence>
<evidence type="ECO:0000313" key="4">
    <source>
        <dbReference type="WBParaSite" id="GPUH_0001995901-mRNA-1"/>
    </source>
</evidence>
<evidence type="ECO:0000313" key="3">
    <source>
        <dbReference type="Proteomes" id="UP000271098"/>
    </source>
</evidence>
<organism evidence="4">
    <name type="scientific">Gongylonema pulchrum</name>
    <dbReference type="NCBI Taxonomy" id="637853"/>
    <lineage>
        <taxon>Eukaryota</taxon>
        <taxon>Metazoa</taxon>
        <taxon>Ecdysozoa</taxon>
        <taxon>Nematoda</taxon>
        <taxon>Chromadorea</taxon>
        <taxon>Rhabditida</taxon>
        <taxon>Spirurina</taxon>
        <taxon>Spiruromorpha</taxon>
        <taxon>Spiruroidea</taxon>
        <taxon>Gongylonematidae</taxon>
        <taxon>Gongylonema</taxon>
    </lineage>
</organism>
<dbReference type="AlphaFoldDB" id="A0A183EG43"/>
<keyword evidence="3" id="KW-1185">Reference proteome</keyword>
<dbReference type="Proteomes" id="UP000271098">
    <property type="component" value="Unassembled WGS sequence"/>
</dbReference>
<accession>A0A183EG43</accession>
<feature type="compositionally biased region" description="Polar residues" evidence="1">
    <location>
        <begin position="36"/>
        <end position="50"/>
    </location>
</feature>
<reference evidence="2 3" key="2">
    <citation type="submission" date="2018-11" db="EMBL/GenBank/DDBJ databases">
        <authorList>
            <consortium name="Pathogen Informatics"/>
        </authorList>
    </citation>
    <scope>NUCLEOTIDE SEQUENCE [LARGE SCALE GENOMIC DNA]</scope>
</reference>
<reference evidence="4" key="1">
    <citation type="submission" date="2016-06" db="UniProtKB">
        <authorList>
            <consortium name="WormBaseParasite"/>
        </authorList>
    </citation>
    <scope>IDENTIFICATION</scope>
</reference>
<evidence type="ECO:0000256" key="1">
    <source>
        <dbReference type="SAM" id="MobiDB-lite"/>
    </source>
</evidence>
<gene>
    <name evidence="2" type="ORF">GPUH_LOCUS19936</name>
</gene>
<protein>
    <submittedName>
        <fullName evidence="2 4">Uncharacterized protein</fullName>
    </submittedName>
</protein>
<feature type="region of interest" description="Disordered" evidence="1">
    <location>
        <begin position="1"/>
        <end position="52"/>
    </location>
</feature>
<dbReference type="EMBL" id="UYRT01089454">
    <property type="protein sequence ID" value="VDN34937.1"/>
    <property type="molecule type" value="Genomic_DNA"/>
</dbReference>